<evidence type="ECO:0000313" key="1">
    <source>
        <dbReference type="EMBL" id="PDX61816.1"/>
    </source>
</evidence>
<evidence type="ECO:0000313" key="2">
    <source>
        <dbReference type="Proteomes" id="UP000220959"/>
    </source>
</evidence>
<protein>
    <submittedName>
        <fullName evidence="1">Ketoacyl reductase</fullName>
    </submittedName>
</protein>
<comment type="caution">
    <text evidence="1">The sequence shown here is derived from an EMBL/GenBank/DDBJ whole genome shotgun (WGS) entry which is preliminary data.</text>
</comment>
<dbReference type="Proteomes" id="UP000220959">
    <property type="component" value="Unassembled WGS sequence"/>
</dbReference>
<organism evidence="1 2">
    <name type="scientific">Faecalibacterium langellae</name>
    <dbReference type="NCBI Taxonomy" id="3435293"/>
    <lineage>
        <taxon>Bacteria</taxon>
        <taxon>Bacillati</taxon>
        <taxon>Bacillota</taxon>
        <taxon>Clostridia</taxon>
        <taxon>Eubacteriales</taxon>
        <taxon>Oscillospiraceae</taxon>
        <taxon>Faecalibacterium</taxon>
    </lineage>
</organism>
<sequence>MSKTVWITGASSGIGQEFARRYAKIGCRLILTARRTDRLEALAAELGTPCRILPADLADEADCARLCAALAGENIDIFINNAGFGVCGSYLETDAAREEEMIKVNVAAMARLFHFAVRKMDAAGGGTILNVASSAGLLPGGPYMAGYYASKAYVVSLTRGVAEELRENRSPVYVCALCPGPVNTEFNDRAGVVFALKGITPEFCVEEALLGMMHHKTVIVPSAFMRLCTGAQKLLPTPLLMPIVARQQKKKLG</sequence>
<reference evidence="1 2" key="1">
    <citation type="journal article" date="2017" name="Front. Microbiol.">
        <title>New Insights into the Diversity of the Genus Faecalibacterium.</title>
        <authorList>
            <person name="Benevides L."/>
            <person name="Burman S."/>
            <person name="Martin R."/>
            <person name="Robert V."/>
            <person name="Thomas M."/>
            <person name="Miquel S."/>
            <person name="Chain F."/>
            <person name="Sokol H."/>
            <person name="Bermudez-Humaran L.G."/>
            <person name="Morrison M."/>
            <person name="Langella P."/>
            <person name="Azevedo V.A."/>
            <person name="Chatel J.M."/>
            <person name="Soares S."/>
        </authorList>
    </citation>
    <scope>NUCLEOTIDE SEQUENCE [LARGE SCALE GENOMIC DNA]</scope>
    <source>
        <strain evidence="2">CNCM I-4541</strain>
    </source>
</reference>
<proteinExistence type="predicted"/>
<name>A0ACC9D148_9FIRM</name>
<accession>A0ACC9D148</accession>
<dbReference type="EMBL" id="NMTR01000011">
    <property type="protein sequence ID" value="PDX61816.1"/>
    <property type="molecule type" value="Genomic_DNA"/>
</dbReference>
<keyword evidence="2" id="KW-1185">Reference proteome</keyword>
<gene>
    <name evidence="1" type="ORF">CGS49_04120</name>
</gene>